<dbReference type="EMBL" id="JAFEKC020000009">
    <property type="protein sequence ID" value="KAK0512962.1"/>
    <property type="molecule type" value="Genomic_DNA"/>
</dbReference>
<dbReference type="Pfam" id="PF10373">
    <property type="entry name" value="EST1_DNA_bind"/>
    <property type="match status" value="1"/>
</dbReference>
<name>A0AA39R134_9LECA</name>
<dbReference type="SUPFAM" id="SSF48452">
    <property type="entry name" value="TPR-like"/>
    <property type="match status" value="1"/>
</dbReference>
<comment type="caution">
    <text evidence="4">The sequence shown here is derived from an EMBL/GenBank/DDBJ whole genome shotgun (WGS) entry which is preliminary data.</text>
</comment>
<organism evidence="4 5">
    <name type="scientific">Cladonia borealis</name>
    <dbReference type="NCBI Taxonomy" id="184061"/>
    <lineage>
        <taxon>Eukaryota</taxon>
        <taxon>Fungi</taxon>
        <taxon>Dikarya</taxon>
        <taxon>Ascomycota</taxon>
        <taxon>Pezizomycotina</taxon>
        <taxon>Lecanoromycetes</taxon>
        <taxon>OSLEUM clade</taxon>
        <taxon>Lecanoromycetidae</taxon>
        <taxon>Lecanorales</taxon>
        <taxon>Lecanorineae</taxon>
        <taxon>Cladoniaceae</taxon>
        <taxon>Cladonia</taxon>
    </lineage>
</organism>
<dbReference type="Proteomes" id="UP001166286">
    <property type="component" value="Unassembled WGS sequence"/>
</dbReference>
<dbReference type="InterPro" id="IPR019458">
    <property type="entry name" value="Est1-like_N"/>
</dbReference>
<evidence type="ECO:0000313" key="5">
    <source>
        <dbReference type="Proteomes" id="UP001166286"/>
    </source>
</evidence>
<evidence type="ECO:0000259" key="2">
    <source>
        <dbReference type="Pfam" id="PF10373"/>
    </source>
</evidence>
<feature type="region of interest" description="Disordered" evidence="1">
    <location>
        <begin position="650"/>
        <end position="703"/>
    </location>
</feature>
<dbReference type="InterPro" id="IPR011990">
    <property type="entry name" value="TPR-like_helical_dom_sf"/>
</dbReference>
<dbReference type="Gene3D" id="1.25.40.10">
    <property type="entry name" value="Tetratricopeptide repeat domain"/>
    <property type="match status" value="1"/>
</dbReference>
<reference evidence="4" key="1">
    <citation type="submission" date="2023-03" db="EMBL/GenBank/DDBJ databases">
        <title>Complete genome of Cladonia borealis.</title>
        <authorList>
            <person name="Park H."/>
        </authorList>
    </citation>
    <scope>NUCLEOTIDE SEQUENCE</scope>
    <source>
        <strain evidence="4">ANT050790</strain>
    </source>
</reference>
<dbReference type="Pfam" id="PF10374">
    <property type="entry name" value="EST1"/>
    <property type="match status" value="1"/>
</dbReference>
<evidence type="ECO:0008006" key="6">
    <source>
        <dbReference type="Google" id="ProtNLM"/>
    </source>
</evidence>
<feature type="domain" description="Telomerase activating protein Est1-like N-terminal" evidence="3">
    <location>
        <begin position="60"/>
        <end position="176"/>
    </location>
</feature>
<feature type="compositionally biased region" description="Polar residues" evidence="1">
    <location>
        <begin position="679"/>
        <end position="703"/>
    </location>
</feature>
<feature type="domain" description="DNA/RNA-binding" evidence="2">
    <location>
        <begin position="188"/>
        <end position="477"/>
    </location>
</feature>
<keyword evidence="5" id="KW-1185">Reference proteome</keyword>
<dbReference type="AlphaFoldDB" id="A0AA39R134"/>
<dbReference type="InterPro" id="IPR018834">
    <property type="entry name" value="DNA/RNA-bd_Est1-type"/>
</dbReference>
<proteinExistence type="predicted"/>
<evidence type="ECO:0000259" key="3">
    <source>
        <dbReference type="Pfam" id="PF10374"/>
    </source>
</evidence>
<dbReference type="PANTHER" id="PTHR15696:SF36">
    <property type="entry name" value="NONSENSE-MEDIATED MRNA DECAY FACTOR"/>
    <property type="match status" value="1"/>
</dbReference>
<accession>A0AA39R134</accession>
<gene>
    <name evidence="4" type="ORF">JMJ35_004979</name>
</gene>
<dbReference type="InterPro" id="IPR045153">
    <property type="entry name" value="Est1/Ebs1-like"/>
</dbReference>
<sequence>MAVTLEEAWRHAQELEKTLQARLKEREQSFPDIAHSLAQYRSACEDLILRDVEFAVSQGIENRLWDMHGRTNNRFRKELKYFQEAGKRKHVEQRKMEKEFLDFIKSAQRFYRGYIQRLASRYHGVRQLEIVAHNMTLSTLSADEPTEVSGHSANSVLLSCHQTLVRLGDLSRWREMQLVTKDRNWGPAVGYYDLARAIYPASGASHNQLAVIALADLNHLRATYHLYRALTAEEPHPSAKGNLEIEYKKIEDAWRKGELLHNEPGRDTQAEGRALVGWFMRLHARCYRGVDFPEQDELESEVLGQLAVDLKERSLDAMLNKFVLINVAAEYFAVIRLADDVESAEIRQSFFFLQRLNVKTFFTLLQILSPELERFVNEDVQEDDPRPTSGSARLTAVTRRVLPSLRQYSSWLTSNASILSAQAEDSSLSVEVKEMWKIYASTLTLLASTFPVAELPSVEYLLEEDTDTLGFKPFDNEHTRRRYYSIDTGLQKPKYSDRGIPKHHPNVEMYARIRDFLTDGMFLQLQEATPIRFVADSMTFVYLDEGVPSDAGYQATESSASVGQAEMTHISETAIADTSRSVDDEASQPASASISMDLASKRMVDDLVDSEIADEGEIRNEPLLMPRSGSKELGNETSYGLIGSSTVREHFQEPQDQLQASPRPLLPSIMNSPFAPQPGETTPGSRPGTANRTTPGHSQKNSQIGIPLQCSVNALSVDSTVCSMPDPSNYNPYHYMDGGFHNQPYLNTSIPTATNYTSGRRASATYGNDTYGPVDISNFHSSSLDWGGSGRVRMATNIQTPPNGQDAG</sequence>
<protein>
    <recommendedName>
        <fullName evidence="6">Telomerase activating protein Est1</fullName>
    </recommendedName>
</protein>
<evidence type="ECO:0000313" key="4">
    <source>
        <dbReference type="EMBL" id="KAK0512962.1"/>
    </source>
</evidence>
<evidence type="ECO:0000256" key="1">
    <source>
        <dbReference type="SAM" id="MobiDB-lite"/>
    </source>
</evidence>
<dbReference type="PANTHER" id="PTHR15696">
    <property type="entry name" value="SMG-7 SUPPRESSOR WITH MORPHOLOGICAL EFFECT ON GENITALIA PROTEIN 7"/>
    <property type="match status" value="1"/>
</dbReference>